<dbReference type="OrthoDB" id="2747207at2759"/>
<dbReference type="AlphaFoldDB" id="A0A4S8LK01"/>
<dbReference type="EMBL" id="ML179365">
    <property type="protein sequence ID" value="THU89497.1"/>
    <property type="molecule type" value="Genomic_DNA"/>
</dbReference>
<organism evidence="1 2">
    <name type="scientific">Dendrothele bispora (strain CBS 962.96)</name>
    <dbReference type="NCBI Taxonomy" id="1314807"/>
    <lineage>
        <taxon>Eukaryota</taxon>
        <taxon>Fungi</taxon>
        <taxon>Dikarya</taxon>
        <taxon>Basidiomycota</taxon>
        <taxon>Agaricomycotina</taxon>
        <taxon>Agaricomycetes</taxon>
        <taxon>Agaricomycetidae</taxon>
        <taxon>Agaricales</taxon>
        <taxon>Agaricales incertae sedis</taxon>
        <taxon>Dendrothele</taxon>
    </lineage>
</organism>
<sequence>MITGTRGLITGCHGISRGVMGISCYVIHDLVLYILAILKHGDAGRVSQGFLLNEYQETNLSLTLLLKGEVSYVTAAPGPVLPKAMALSVREYGQVLISNSGYSANGDVSILLYHLDFYGFGIWGEVPLAAMSTRVHGRVNGGVNDGHGMDMLSMAVLYTDLHPLEALVITKFRESRYEIDKLRGVYGMIDERWHVIEETDFERAWEATTIKYITDRPAGEHPDLAPLVTISVTKDLKTTWCQRIRTYGKKISSYSTAACGDDPLPQVNGDIPANLSLLTRAVHHAKRHVVLNGPPKTVEELEELTQYTSDANAVSSGLREILSGWDRWIVFCTNGP</sequence>
<reference evidence="1 2" key="1">
    <citation type="journal article" date="2019" name="Nat. Ecol. Evol.">
        <title>Megaphylogeny resolves global patterns of mushroom evolution.</title>
        <authorList>
            <person name="Varga T."/>
            <person name="Krizsan K."/>
            <person name="Foldi C."/>
            <person name="Dima B."/>
            <person name="Sanchez-Garcia M."/>
            <person name="Sanchez-Ramirez S."/>
            <person name="Szollosi G.J."/>
            <person name="Szarkandi J.G."/>
            <person name="Papp V."/>
            <person name="Albert L."/>
            <person name="Andreopoulos W."/>
            <person name="Angelini C."/>
            <person name="Antonin V."/>
            <person name="Barry K.W."/>
            <person name="Bougher N.L."/>
            <person name="Buchanan P."/>
            <person name="Buyck B."/>
            <person name="Bense V."/>
            <person name="Catcheside P."/>
            <person name="Chovatia M."/>
            <person name="Cooper J."/>
            <person name="Damon W."/>
            <person name="Desjardin D."/>
            <person name="Finy P."/>
            <person name="Geml J."/>
            <person name="Haridas S."/>
            <person name="Hughes K."/>
            <person name="Justo A."/>
            <person name="Karasinski D."/>
            <person name="Kautmanova I."/>
            <person name="Kiss B."/>
            <person name="Kocsube S."/>
            <person name="Kotiranta H."/>
            <person name="LaButti K.M."/>
            <person name="Lechner B.E."/>
            <person name="Liimatainen K."/>
            <person name="Lipzen A."/>
            <person name="Lukacs Z."/>
            <person name="Mihaltcheva S."/>
            <person name="Morgado L.N."/>
            <person name="Niskanen T."/>
            <person name="Noordeloos M.E."/>
            <person name="Ohm R.A."/>
            <person name="Ortiz-Santana B."/>
            <person name="Ovrebo C."/>
            <person name="Racz N."/>
            <person name="Riley R."/>
            <person name="Savchenko A."/>
            <person name="Shiryaev A."/>
            <person name="Soop K."/>
            <person name="Spirin V."/>
            <person name="Szebenyi C."/>
            <person name="Tomsovsky M."/>
            <person name="Tulloss R.E."/>
            <person name="Uehling J."/>
            <person name="Grigoriev I.V."/>
            <person name="Vagvolgyi C."/>
            <person name="Papp T."/>
            <person name="Martin F.M."/>
            <person name="Miettinen O."/>
            <person name="Hibbett D.S."/>
            <person name="Nagy L.G."/>
        </authorList>
    </citation>
    <scope>NUCLEOTIDE SEQUENCE [LARGE SCALE GENOMIC DNA]</scope>
    <source>
        <strain evidence="1 2">CBS 962.96</strain>
    </source>
</reference>
<accession>A0A4S8LK01</accession>
<evidence type="ECO:0000313" key="2">
    <source>
        <dbReference type="Proteomes" id="UP000297245"/>
    </source>
</evidence>
<protein>
    <submittedName>
        <fullName evidence="1">Uncharacterized protein</fullName>
    </submittedName>
</protein>
<proteinExistence type="predicted"/>
<keyword evidence="2" id="KW-1185">Reference proteome</keyword>
<gene>
    <name evidence="1" type="ORF">K435DRAFT_802703</name>
</gene>
<evidence type="ECO:0000313" key="1">
    <source>
        <dbReference type="EMBL" id="THU89497.1"/>
    </source>
</evidence>
<dbReference type="Proteomes" id="UP000297245">
    <property type="component" value="Unassembled WGS sequence"/>
</dbReference>
<name>A0A4S8LK01_DENBC</name>